<organism evidence="1 2">
    <name type="scientific">Methylophaga frappieri (strain ATCC BAA-2434 / DSM 25690 / JAM7)</name>
    <dbReference type="NCBI Taxonomy" id="754477"/>
    <lineage>
        <taxon>Bacteria</taxon>
        <taxon>Pseudomonadati</taxon>
        <taxon>Pseudomonadota</taxon>
        <taxon>Gammaproteobacteria</taxon>
        <taxon>Thiotrichales</taxon>
        <taxon>Piscirickettsiaceae</taxon>
        <taxon>Methylophaga</taxon>
    </lineage>
</organism>
<evidence type="ECO:0008006" key="3">
    <source>
        <dbReference type="Google" id="ProtNLM"/>
    </source>
</evidence>
<dbReference type="InterPro" id="IPR014988">
    <property type="entry name" value="Uncharacterised_YqcI/YcgG"/>
</dbReference>
<dbReference type="Pfam" id="PF08892">
    <property type="entry name" value="YqcI_YcgG"/>
    <property type="match status" value="1"/>
</dbReference>
<dbReference type="KEGG" id="mec:Q7C_84"/>
<dbReference type="AlphaFoldDB" id="I1YEC2"/>
<dbReference type="eggNOG" id="COG3403">
    <property type="taxonomic scope" value="Bacteria"/>
</dbReference>
<dbReference type="EMBL" id="CP003380">
    <property type="protein sequence ID" value="AFJ01265.1"/>
    <property type="molecule type" value="Genomic_DNA"/>
</dbReference>
<dbReference type="PANTHER" id="PTHR40045:SF1">
    <property type="entry name" value="YQCI_YCGG FAMILY PROTEIN"/>
    <property type="match status" value="1"/>
</dbReference>
<name>I1YEC2_METFJ</name>
<keyword evidence="2" id="KW-1185">Reference proteome</keyword>
<proteinExistence type="predicted"/>
<dbReference type="NCBIfam" id="NF041366">
    <property type="entry name" value="GntA_guanitoxin"/>
    <property type="match status" value="1"/>
</dbReference>
<evidence type="ECO:0000313" key="1">
    <source>
        <dbReference type="EMBL" id="AFJ01265.1"/>
    </source>
</evidence>
<gene>
    <name evidence="1" type="ordered locus">Q7C_84</name>
</gene>
<dbReference type="PATRIC" id="fig|754477.3.peg.83"/>
<dbReference type="HOGENOM" id="CLU_090943_0_0_6"/>
<accession>I1YEC2</accession>
<evidence type="ECO:0000313" key="2">
    <source>
        <dbReference type="Proteomes" id="UP000009145"/>
    </source>
</evidence>
<sequence>MIRNEYSQTIEKNQKPITEIGESFLAFLDDNAFPCVGAKSALAHDSIETHEFGTLGDPDNDQAIADGLSEFVDMIETNVSDSDIVHSFVAIFRGPFNMSEHRFESLMWSQLWRIHKLDVLAGNLPADDVSNDTESSRFSLSMSGHPFFLIGLHPNASRLARRFKRPVLVFNSHRQFERLREDGRFEKMQAATRSRDIELQGSINPNLADFGEASEARQYSGREVEKDWQCPFDFKEKL</sequence>
<protein>
    <recommendedName>
        <fullName evidence="3">YqcI/YcgG family protein</fullName>
    </recommendedName>
</protein>
<dbReference type="PANTHER" id="PTHR40045">
    <property type="entry name" value="YCGG FAMILY PROTEIN"/>
    <property type="match status" value="1"/>
</dbReference>
<dbReference type="Proteomes" id="UP000009145">
    <property type="component" value="Chromosome"/>
</dbReference>
<dbReference type="STRING" id="754477.Q7C_84"/>
<dbReference type="OrthoDB" id="283514at2"/>
<reference evidence="1 2" key="1">
    <citation type="journal article" date="2012" name="J. Bacteriol.">
        <title>Complete genome sequences of Methylophaga sp. strain JAM1 and Methylophaga sp. strain JAM7.</title>
        <authorList>
            <person name="Villeneuve C."/>
            <person name="Martineau C."/>
            <person name="Mauffrey F."/>
            <person name="Villemur R."/>
        </authorList>
    </citation>
    <scope>NUCLEOTIDE SEQUENCE [LARGE SCALE GENOMIC DNA]</scope>
    <source>
        <strain evidence="1 2">JAM7</strain>
    </source>
</reference>
<dbReference type="RefSeq" id="WP_014702715.1">
    <property type="nucleotide sequence ID" value="NC_017856.1"/>
</dbReference>